<name>T0ZB21_9ZZZZ</name>
<gene>
    <name evidence="1" type="ORF">B2A_10741</name>
</gene>
<sequence>MVFLGQFSDLVEGFLQHEIPAVQKAIRLLDDTQLGSGETPASQSLTVDTTWRSWRPGYRDVRWNILRDSAVKADERVAANATKLVDFRERADADIIINYNMASERRAIGCNGMVPDQAVMRYVHIGHDPVVISDYGLSAALYRTSIDRRIFTNGIVITYDQPCALTLVFLVLRVSTD</sequence>
<organism evidence="1">
    <name type="scientific">mine drainage metagenome</name>
    <dbReference type="NCBI Taxonomy" id="410659"/>
    <lineage>
        <taxon>unclassified sequences</taxon>
        <taxon>metagenomes</taxon>
        <taxon>ecological metagenomes</taxon>
    </lineage>
</organism>
<comment type="caution">
    <text evidence="1">The sequence shown here is derived from an EMBL/GenBank/DDBJ whole genome shotgun (WGS) entry which is preliminary data.</text>
</comment>
<dbReference type="EMBL" id="AUZZ01007733">
    <property type="protein sequence ID" value="EQD41307.1"/>
    <property type="molecule type" value="Genomic_DNA"/>
</dbReference>
<proteinExistence type="predicted"/>
<reference evidence="1" key="1">
    <citation type="submission" date="2013-08" db="EMBL/GenBank/DDBJ databases">
        <authorList>
            <person name="Mendez C."/>
            <person name="Richter M."/>
            <person name="Ferrer M."/>
            <person name="Sanchez J."/>
        </authorList>
    </citation>
    <scope>NUCLEOTIDE SEQUENCE</scope>
</reference>
<dbReference type="AlphaFoldDB" id="T0ZB21"/>
<protein>
    <submittedName>
        <fullName evidence="1">Uncharacterized protein</fullName>
    </submittedName>
</protein>
<accession>T0ZB21</accession>
<evidence type="ECO:0000313" key="1">
    <source>
        <dbReference type="EMBL" id="EQD41307.1"/>
    </source>
</evidence>
<reference evidence="1" key="2">
    <citation type="journal article" date="2014" name="ISME J.">
        <title>Microbial stratification in low pH oxic and suboxic macroscopic growths along an acid mine drainage.</title>
        <authorList>
            <person name="Mendez-Garcia C."/>
            <person name="Mesa V."/>
            <person name="Sprenger R.R."/>
            <person name="Richter M."/>
            <person name="Diez M.S."/>
            <person name="Solano J."/>
            <person name="Bargiela R."/>
            <person name="Golyshina O.V."/>
            <person name="Manteca A."/>
            <person name="Ramos J.L."/>
            <person name="Gallego J.R."/>
            <person name="Llorente I."/>
            <person name="Martins Dos Santos V.A."/>
            <person name="Jensen O.N."/>
            <person name="Pelaez A.I."/>
            <person name="Sanchez J."/>
            <person name="Ferrer M."/>
        </authorList>
    </citation>
    <scope>NUCLEOTIDE SEQUENCE</scope>
</reference>